<evidence type="ECO:0000256" key="2">
    <source>
        <dbReference type="ARBA" id="ARBA00023157"/>
    </source>
</evidence>
<keyword evidence="3" id="KW-0143">Chaperone</keyword>
<keyword evidence="3" id="KW-0496">Mitochondrion</keyword>
<accession>A0A0H5BYT3</accession>
<keyword evidence="3" id="KW-0999">Mitochondrion inner membrane</keyword>
<gene>
    <name evidence="4" type="primary">CMC2</name>
    <name evidence="4" type="ORF">BN1211_0561</name>
</gene>
<protein>
    <recommendedName>
        <fullName evidence="3">COX assembly mitochondrial protein</fullName>
    </recommendedName>
</protein>
<reference evidence="5" key="1">
    <citation type="journal article" date="2015" name="J. Biotechnol.">
        <title>The structure of the Cyberlindnera jadinii genome and its relation to Candida utilis analyzed by the occurrence of single nucleotide polymorphisms.</title>
        <authorList>
            <person name="Rupp O."/>
            <person name="Brinkrolf K."/>
            <person name="Buerth C."/>
            <person name="Kunigo M."/>
            <person name="Schneider J."/>
            <person name="Jaenicke S."/>
            <person name="Goesmann A."/>
            <person name="Puehler A."/>
            <person name="Jaeger K.-E."/>
            <person name="Ernst J.F."/>
        </authorList>
    </citation>
    <scope>NUCLEOTIDE SEQUENCE [LARGE SCALE GENOMIC DNA]</scope>
    <source>
        <strain evidence="5">ATCC 18201 / CBS 1600 / BCRC 20928 / JCM 3617 / NBRC 0987 / NRRL Y-1542</strain>
    </source>
</reference>
<comment type="function">
    <text evidence="3">Required for mitochondrial cytochrome c oxidase (COX) assembly and respiration.</text>
</comment>
<comment type="similarity">
    <text evidence="1 3">Belongs to the CMC family.</text>
</comment>
<dbReference type="InterPro" id="IPR013892">
    <property type="entry name" value="Cyt_c_biogenesis_Cmc1-like"/>
</dbReference>
<name>A0A0H5BYT3_CYBJN</name>
<evidence type="ECO:0000256" key="1">
    <source>
        <dbReference type="ARBA" id="ARBA00007347"/>
    </source>
</evidence>
<evidence type="ECO:0000256" key="3">
    <source>
        <dbReference type="RuleBase" id="RU364104"/>
    </source>
</evidence>
<keyword evidence="2" id="KW-1015">Disulfide bond</keyword>
<dbReference type="AlphaFoldDB" id="A0A0H5BYT3"/>
<evidence type="ECO:0000313" key="5">
    <source>
        <dbReference type="Proteomes" id="UP000038830"/>
    </source>
</evidence>
<evidence type="ECO:0000313" key="4">
    <source>
        <dbReference type="EMBL" id="CEP20650.1"/>
    </source>
</evidence>
<comment type="subcellular location">
    <subcellularLocation>
        <location evidence="3">Mitochondrion inner membrane</location>
    </subcellularLocation>
</comment>
<dbReference type="Proteomes" id="UP000038830">
    <property type="component" value="Unassembled WGS sequence"/>
</dbReference>
<sequence length="103" mass="12113">MHPQLDSPRFICTFVPPQLSASEKCHQRPFVERAFGVCNNEKEALSACLHEARMHSQNLQIVKKQEKGKEMKKKWEKLKDDEYGEDQFLLKLLEREQAKKAEK</sequence>
<keyword evidence="3" id="KW-0472">Membrane</keyword>
<dbReference type="Pfam" id="PF08583">
    <property type="entry name" value="Cmc1"/>
    <property type="match status" value="1"/>
</dbReference>
<proteinExistence type="inferred from homology"/>
<dbReference type="GO" id="GO:0005743">
    <property type="term" value="C:mitochondrial inner membrane"/>
    <property type="evidence" value="ECO:0007669"/>
    <property type="project" value="UniProtKB-SubCell"/>
</dbReference>
<dbReference type="EMBL" id="CDQK01000001">
    <property type="protein sequence ID" value="CEP20650.1"/>
    <property type="molecule type" value="Genomic_DNA"/>
</dbReference>
<organism evidence="4 5">
    <name type="scientific">Cyberlindnera jadinii (strain ATCC 18201 / CBS 1600 / BCRC 20928 / JCM 3617 / NBRC 0987 / NRRL Y-1542)</name>
    <name type="common">Torula yeast</name>
    <name type="synonym">Candida utilis</name>
    <dbReference type="NCBI Taxonomy" id="983966"/>
    <lineage>
        <taxon>Eukaryota</taxon>
        <taxon>Fungi</taxon>
        <taxon>Dikarya</taxon>
        <taxon>Ascomycota</taxon>
        <taxon>Saccharomycotina</taxon>
        <taxon>Saccharomycetes</taxon>
        <taxon>Phaffomycetales</taxon>
        <taxon>Phaffomycetaceae</taxon>
        <taxon>Cyberlindnera</taxon>
    </lineage>
</organism>